<name>A0A922NSD3_9STRE</name>
<dbReference type="InterPro" id="IPR036388">
    <property type="entry name" value="WH-like_DNA-bd_sf"/>
</dbReference>
<dbReference type="InterPro" id="IPR002514">
    <property type="entry name" value="Transposase_8"/>
</dbReference>
<organism evidence="1 2">
    <name type="scientific">Streptococcus equi subsp. ruminatorum CECT 5772</name>
    <dbReference type="NCBI Taxonomy" id="1051981"/>
    <lineage>
        <taxon>Bacteria</taxon>
        <taxon>Bacillati</taxon>
        <taxon>Bacillota</taxon>
        <taxon>Bacilli</taxon>
        <taxon>Lactobacillales</taxon>
        <taxon>Streptococcaceae</taxon>
        <taxon>Streptococcus</taxon>
    </lineage>
</organism>
<dbReference type="GO" id="GO:0006313">
    <property type="term" value="P:DNA transposition"/>
    <property type="evidence" value="ECO:0007669"/>
    <property type="project" value="InterPro"/>
</dbReference>
<dbReference type="Pfam" id="PF01527">
    <property type="entry name" value="HTH_Tnp_1"/>
    <property type="match status" value="1"/>
</dbReference>
<protein>
    <submittedName>
        <fullName evidence="1">ISSdy1, transposase OrfA</fullName>
    </submittedName>
</protein>
<dbReference type="Proteomes" id="UP000028704">
    <property type="component" value="Unassembled WGS sequence"/>
</dbReference>
<gene>
    <name evidence="1" type="ORF">CECT5772_10497</name>
</gene>
<dbReference type="GO" id="GO:0004803">
    <property type="term" value="F:transposase activity"/>
    <property type="evidence" value="ECO:0007669"/>
    <property type="project" value="InterPro"/>
</dbReference>
<dbReference type="SUPFAM" id="SSF46689">
    <property type="entry name" value="Homeodomain-like"/>
    <property type="match status" value="1"/>
</dbReference>
<dbReference type="InterPro" id="IPR009057">
    <property type="entry name" value="Homeodomain-like_sf"/>
</dbReference>
<dbReference type="AlphaFoldDB" id="A0A922NSD3"/>
<comment type="caution">
    <text evidence="1">The sequence shown here is derived from an EMBL/GenBank/DDBJ whole genome shotgun (WGS) entry which is preliminary data.</text>
</comment>
<sequence length="96" mass="11220">MCRKIRRHFTDDFKQQIVDLHNAGMKRSALIKEYDLTPSTFDKWVRQAKTTGSFKSVDNLTDEQRELIALRKPSSELEMHLDILKQAAVIMAQKEK</sequence>
<evidence type="ECO:0000313" key="1">
    <source>
        <dbReference type="EMBL" id="KED03496.1"/>
    </source>
</evidence>
<dbReference type="Gene3D" id="1.10.10.10">
    <property type="entry name" value="Winged helix-like DNA-binding domain superfamily/Winged helix DNA-binding domain"/>
    <property type="match status" value="1"/>
</dbReference>
<evidence type="ECO:0000313" key="2">
    <source>
        <dbReference type="Proteomes" id="UP000028704"/>
    </source>
</evidence>
<dbReference type="GO" id="GO:0003677">
    <property type="term" value="F:DNA binding"/>
    <property type="evidence" value="ECO:0007669"/>
    <property type="project" value="InterPro"/>
</dbReference>
<reference evidence="1 2" key="1">
    <citation type="journal article" date="2014" name="Int. J. Syst. Evol. Microbiol.">
        <title>Phylogenomics and the dynamic genome evolution of the genus Streptococcus.</title>
        <authorList>
            <consortium name="The Broad Institute Genome Sequencing Platform"/>
            <person name="Richards V.P."/>
            <person name="Palmer S.R."/>
            <person name="Pavinski Bitar P.D."/>
            <person name="Qin X."/>
            <person name="Weinstock G.M."/>
            <person name="Highlander S.K."/>
            <person name="Town C.D."/>
            <person name="Burne R.A."/>
            <person name="Stanhope M.J."/>
        </authorList>
    </citation>
    <scope>NUCLEOTIDE SEQUENCE [LARGE SCALE GENOMIC DNA]</scope>
    <source>
        <strain evidence="1 2">CECT 5772</strain>
    </source>
</reference>
<dbReference type="EMBL" id="AWEX01000109">
    <property type="protein sequence ID" value="KED03496.1"/>
    <property type="molecule type" value="Genomic_DNA"/>
</dbReference>
<accession>A0A922NSD3</accession>
<proteinExistence type="predicted"/>